<dbReference type="InterPro" id="IPR053257">
    <property type="entry name" value="Cu-only_SOD"/>
</dbReference>
<dbReference type="Pfam" id="PF00080">
    <property type="entry name" value="Sod_Cu"/>
    <property type="match status" value="1"/>
</dbReference>
<keyword evidence="3" id="KW-1185">Reference proteome</keyword>
<dbReference type="PANTHER" id="PTHR20910">
    <property type="entry name" value="AGAP001623-PA"/>
    <property type="match status" value="1"/>
</dbReference>
<dbReference type="GeneTree" id="ENSGT00940000178398"/>
<evidence type="ECO:0000313" key="2">
    <source>
        <dbReference type="Ensembl" id="ENSKMAP00000026993.1"/>
    </source>
</evidence>
<dbReference type="InterPro" id="IPR036423">
    <property type="entry name" value="SOD-like_Cu/Zn_dom_sf"/>
</dbReference>
<dbReference type="GO" id="GO:0046872">
    <property type="term" value="F:metal ion binding"/>
    <property type="evidence" value="ECO:0007669"/>
    <property type="project" value="InterPro"/>
</dbReference>
<dbReference type="PANTHER" id="PTHR20910:SF1">
    <property type="entry name" value="SUPEROXIDE DISMUTASE COPPER_ZINC BINDING DOMAIN-CONTAINING PROTEIN"/>
    <property type="match status" value="1"/>
</dbReference>
<reference evidence="2" key="1">
    <citation type="submission" date="2025-08" db="UniProtKB">
        <authorList>
            <consortium name="Ensembl"/>
        </authorList>
    </citation>
    <scope>IDENTIFICATION</scope>
</reference>
<dbReference type="Ensembl" id="ENSKMAT00000027332.1">
    <property type="protein sequence ID" value="ENSKMAP00000026993.1"/>
    <property type="gene ID" value="ENSKMAG00000019960.1"/>
</dbReference>
<proteinExistence type="predicted"/>
<dbReference type="AlphaFoldDB" id="A0A3Q3BAY6"/>
<organism evidence="2 3">
    <name type="scientific">Kryptolebias marmoratus</name>
    <name type="common">Mangrove killifish</name>
    <name type="synonym">Rivulus marmoratus</name>
    <dbReference type="NCBI Taxonomy" id="37003"/>
    <lineage>
        <taxon>Eukaryota</taxon>
        <taxon>Metazoa</taxon>
        <taxon>Chordata</taxon>
        <taxon>Craniata</taxon>
        <taxon>Vertebrata</taxon>
        <taxon>Euteleostomi</taxon>
        <taxon>Actinopterygii</taxon>
        <taxon>Neopterygii</taxon>
        <taxon>Teleostei</taxon>
        <taxon>Neoteleostei</taxon>
        <taxon>Acanthomorphata</taxon>
        <taxon>Ovalentaria</taxon>
        <taxon>Atherinomorphae</taxon>
        <taxon>Cyprinodontiformes</taxon>
        <taxon>Rivulidae</taxon>
        <taxon>Kryptolebias</taxon>
    </lineage>
</organism>
<feature type="domain" description="Superoxide dismutase copper/zinc binding" evidence="1">
    <location>
        <begin position="68"/>
        <end position="167"/>
    </location>
</feature>
<dbReference type="GO" id="GO:0006801">
    <property type="term" value="P:superoxide metabolic process"/>
    <property type="evidence" value="ECO:0007669"/>
    <property type="project" value="InterPro"/>
</dbReference>
<evidence type="ECO:0000313" key="3">
    <source>
        <dbReference type="Proteomes" id="UP000264800"/>
    </source>
</evidence>
<dbReference type="Proteomes" id="UP000264800">
    <property type="component" value="Unplaced"/>
</dbReference>
<protein>
    <recommendedName>
        <fullName evidence="1">Superoxide dismutase copper/zinc binding domain-containing protein</fullName>
    </recommendedName>
</protein>
<dbReference type="Gene3D" id="2.60.40.200">
    <property type="entry name" value="Superoxide dismutase, copper/zinc binding domain"/>
    <property type="match status" value="1"/>
</dbReference>
<evidence type="ECO:0000259" key="1">
    <source>
        <dbReference type="Pfam" id="PF00080"/>
    </source>
</evidence>
<dbReference type="InterPro" id="IPR001424">
    <property type="entry name" value="SOD_Cu_Zn_dom"/>
</dbReference>
<reference evidence="2" key="2">
    <citation type="submission" date="2025-09" db="UniProtKB">
        <authorList>
            <consortium name="Ensembl"/>
        </authorList>
    </citation>
    <scope>IDENTIFICATION</scope>
</reference>
<accession>A0A3Q3BAY6</accession>
<name>A0A3Q3BAY6_KRYMA</name>
<sequence length="222" mass="24692">MKSYQQILNKLRSTFVHFSFQKSRLDSTSVTTSHNFLLLKLGSTYKCAQIYDVPRKVVGAVLNMRGIKGYFRFQQASPFDLTQIDVNLTNLENKVGPYHVHLFPVSSLRPNPCSNDNVGGHWNPFELNTNDPSYPNGPGTAYADTFTDFNLPLFGQNSIVGRSVVIHLLDGARYVCTSISYPGDVMVGRAIFQGDCCVMGLCSSLGVSFRSLTCNYCNHLQV</sequence>
<dbReference type="SUPFAM" id="SSF49329">
    <property type="entry name" value="Cu,Zn superoxide dismutase-like"/>
    <property type="match status" value="1"/>
</dbReference>